<feature type="region of interest" description="Disordered" evidence="1">
    <location>
        <begin position="260"/>
        <end position="281"/>
    </location>
</feature>
<gene>
    <name evidence="3" type="ORF">GA0070607_3209</name>
</gene>
<feature type="region of interest" description="Disordered" evidence="1">
    <location>
        <begin position="76"/>
        <end position="141"/>
    </location>
</feature>
<keyword evidence="2" id="KW-0812">Transmembrane</keyword>
<dbReference type="Proteomes" id="UP000198243">
    <property type="component" value="Chromosome I"/>
</dbReference>
<keyword evidence="2" id="KW-0472">Membrane</keyword>
<keyword evidence="2" id="KW-1133">Transmembrane helix</keyword>
<dbReference type="EMBL" id="LT607412">
    <property type="protein sequence ID" value="SCE91909.1"/>
    <property type="molecule type" value="Genomic_DNA"/>
</dbReference>
<evidence type="ECO:0000313" key="4">
    <source>
        <dbReference type="Proteomes" id="UP000198243"/>
    </source>
</evidence>
<sequence length="281" mass="28936">MEQRNERADRLSAAFGELNTVSLRQVAEPDPDVPRRRAYRRLRNRAVIPGVAAAVVAAAIGGVSLVRPLAAPPPTGVIASPPATDLPSVLPTSPSGATPSESSTRPPSRSATPSATPSPTPTATGSTSSRPTRAPTSTRYIDLSISAPRTLTLRPSDAGYTGSLTITMGNAGTRAYDAGDLIVVLPVEATIDLNGTNIGGCFNQGQTDDLKTMFCTGDGPIPSGGTRSYRIGVTVNIAPGGPARTLTGCALTVRANVSGSFPADRSSDDNTARTDFKLPAR</sequence>
<dbReference type="RefSeq" id="WP_089018906.1">
    <property type="nucleotide sequence ID" value="NZ_LT607412.1"/>
</dbReference>
<protein>
    <submittedName>
        <fullName evidence="3">Uncharacterized protein</fullName>
    </submittedName>
</protein>
<accession>A0A1C4W732</accession>
<feature type="compositionally biased region" description="Basic and acidic residues" evidence="1">
    <location>
        <begin position="265"/>
        <end position="281"/>
    </location>
</feature>
<evidence type="ECO:0000256" key="1">
    <source>
        <dbReference type="SAM" id="MobiDB-lite"/>
    </source>
</evidence>
<proteinExistence type="predicted"/>
<reference evidence="4" key="1">
    <citation type="submission" date="2016-06" db="EMBL/GenBank/DDBJ databases">
        <authorList>
            <person name="Varghese N."/>
            <person name="Submissions Spin"/>
        </authorList>
    </citation>
    <scope>NUCLEOTIDE SEQUENCE [LARGE SCALE GENOMIC DNA]</scope>
    <source>
        <strain evidence="4">DSM 44875</strain>
    </source>
</reference>
<evidence type="ECO:0000313" key="3">
    <source>
        <dbReference type="EMBL" id="SCE91909.1"/>
    </source>
</evidence>
<keyword evidence="4" id="KW-1185">Reference proteome</keyword>
<dbReference type="OrthoDB" id="3393479at2"/>
<name>A0A1C4W732_9ACTN</name>
<organism evidence="3 4">
    <name type="scientific">Micromonospora coriariae</name>
    <dbReference type="NCBI Taxonomy" id="285665"/>
    <lineage>
        <taxon>Bacteria</taxon>
        <taxon>Bacillati</taxon>
        <taxon>Actinomycetota</taxon>
        <taxon>Actinomycetes</taxon>
        <taxon>Micromonosporales</taxon>
        <taxon>Micromonosporaceae</taxon>
        <taxon>Micromonospora</taxon>
    </lineage>
</organism>
<dbReference type="AlphaFoldDB" id="A0A1C4W732"/>
<feature type="compositionally biased region" description="Low complexity" evidence="1">
    <location>
        <begin position="97"/>
        <end position="139"/>
    </location>
</feature>
<evidence type="ECO:0000256" key="2">
    <source>
        <dbReference type="SAM" id="Phobius"/>
    </source>
</evidence>
<feature type="transmembrane region" description="Helical" evidence="2">
    <location>
        <begin position="46"/>
        <end position="66"/>
    </location>
</feature>